<dbReference type="Proteomes" id="UP000030748">
    <property type="component" value="Unassembled WGS sequence"/>
</dbReference>
<keyword evidence="1" id="KW-0677">Repeat</keyword>
<evidence type="ECO:0000256" key="1">
    <source>
        <dbReference type="ARBA" id="ARBA00022737"/>
    </source>
</evidence>
<name>A0A022RTP2_ERYGU</name>
<sequence length="180" mass="20584">MAHGSISSMEVEYVGNQICDVLVLRSVLQYVPDINKNTFCMHDLVHDLAKSILENKIHGIQVQRKATSASNSKIHQVNMKEKLIAFPTSKQCAMDMSYILNEFLRLRILDASMTGIYELSSAISHLKHLRHLNLSRTEIRTLPDALCGLWHLHVLNLDECRTLEALPKKMTYMVNLHIYV</sequence>
<dbReference type="PANTHER" id="PTHR36766:SF42">
    <property type="entry name" value="NB-ARC DOMAIN DISEASE RESISTANCE PROTEIN"/>
    <property type="match status" value="1"/>
</dbReference>
<dbReference type="InterPro" id="IPR058922">
    <property type="entry name" value="WHD_DRP"/>
</dbReference>
<dbReference type="InterPro" id="IPR055414">
    <property type="entry name" value="LRR_R13L4/SHOC2-like"/>
</dbReference>
<accession>A0A022RTP2</accession>
<organism evidence="7 8">
    <name type="scientific">Erythranthe guttata</name>
    <name type="common">Yellow monkey flower</name>
    <name type="synonym">Mimulus guttatus</name>
    <dbReference type="NCBI Taxonomy" id="4155"/>
    <lineage>
        <taxon>Eukaryota</taxon>
        <taxon>Viridiplantae</taxon>
        <taxon>Streptophyta</taxon>
        <taxon>Embryophyta</taxon>
        <taxon>Tracheophyta</taxon>
        <taxon>Spermatophyta</taxon>
        <taxon>Magnoliopsida</taxon>
        <taxon>eudicotyledons</taxon>
        <taxon>Gunneridae</taxon>
        <taxon>Pentapetalae</taxon>
        <taxon>asterids</taxon>
        <taxon>lamiids</taxon>
        <taxon>Lamiales</taxon>
        <taxon>Phrymaceae</taxon>
        <taxon>Erythranthe</taxon>
    </lineage>
</organism>
<dbReference type="eggNOG" id="KOG4658">
    <property type="taxonomic scope" value="Eukaryota"/>
</dbReference>
<dbReference type="Pfam" id="PF23559">
    <property type="entry name" value="WHD_DRP"/>
    <property type="match status" value="1"/>
</dbReference>
<evidence type="ECO:0000313" key="8">
    <source>
        <dbReference type="Proteomes" id="UP000030748"/>
    </source>
</evidence>
<proteinExistence type="predicted"/>
<feature type="domain" description="Disease resistance R13L4/SHOC-2-like LRR" evidence="6">
    <location>
        <begin position="95"/>
        <end position="177"/>
    </location>
</feature>
<evidence type="ECO:0008006" key="9">
    <source>
        <dbReference type="Google" id="ProtNLM"/>
    </source>
</evidence>
<reference evidence="7 8" key="1">
    <citation type="journal article" date="2013" name="Proc. Natl. Acad. Sci. U.S.A.">
        <title>Fine-scale variation in meiotic recombination in Mimulus inferred from population shotgun sequencing.</title>
        <authorList>
            <person name="Hellsten U."/>
            <person name="Wright K.M."/>
            <person name="Jenkins J."/>
            <person name="Shu S."/>
            <person name="Yuan Y."/>
            <person name="Wessler S.R."/>
            <person name="Schmutz J."/>
            <person name="Willis J.H."/>
            <person name="Rokhsar D.S."/>
        </authorList>
    </citation>
    <scope>NUCLEOTIDE SEQUENCE [LARGE SCALE GENOMIC DNA]</scope>
    <source>
        <strain evidence="8">cv. DUN x IM62</strain>
    </source>
</reference>
<evidence type="ECO:0000256" key="3">
    <source>
        <dbReference type="ARBA" id="ARBA00022821"/>
    </source>
</evidence>
<protein>
    <recommendedName>
        <fullName evidence="9">NB-ARC domain-containing protein</fullName>
    </recommendedName>
</protein>
<dbReference type="AlphaFoldDB" id="A0A022RTP2"/>
<evidence type="ECO:0000259" key="6">
    <source>
        <dbReference type="Pfam" id="PF23598"/>
    </source>
</evidence>
<keyword evidence="8" id="KW-1185">Reference proteome</keyword>
<evidence type="ECO:0000256" key="2">
    <source>
        <dbReference type="ARBA" id="ARBA00022741"/>
    </source>
</evidence>
<dbReference type="Gene3D" id="3.80.10.10">
    <property type="entry name" value="Ribonuclease Inhibitor"/>
    <property type="match status" value="1"/>
</dbReference>
<dbReference type="PANTHER" id="PTHR36766">
    <property type="entry name" value="PLANT BROAD-SPECTRUM MILDEW RESISTANCE PROTEIN RPW8"/>
    <property type="match status" value="1"/>
</dbReference>
<keyword evidence="4" id="KW-0067">ATP-binding</keyword>
<gene>
    <name evidence="7" type="ORF">MIMGU_mgv11b015090mg</name>
</gene>
<evidence type="ECO:0000256" key="4">
    <source>
        <dbReference type="ARBA" id="ARBA00022840"/>
    </source>
</evidence>
<dbReference type="GO" id="GO:0006952">
    <property type="term" value="P:defense response"/>
    <property type="evidence" value="ECO:0007669"/>
    <property type="project" value="UniProtKB-KW"/>
</dbReference>
<evidence type="ECO:0000259" key="5">
    <source>
        <dbReference type="Pfam" id="PF23559"/>
    </source>
</evidence>
<evidence type="ECO:0000313" key="7">
    <source>
        <dbReference type="EMBL" id="EYU43093.1"/>
    </source>
</evidence>
<keyword evidence="3" id="KW-0611">Plant defense</keyword>
<dbReference type="InterPro" id="IPR032675">
    <property type="entry name" value="LRR_dom_sf"/>
</dbReference>
<feature type="domain" description="Disease resistance protein winged helix" evidence="5">
    <location>
        <begin position="1"/>
        <end position="49"/>
    </location>
</feature>
<keyword evidence="2" id="KW-0547">Nucleotide-binding</keyword>
<dbReference type="EMBL" id="KI630264">
    <property type="protein sequence ID" value="EYU43093.1"/>
    <property type="molecule type" value="Genomic_DNA"/>
</dbReference>
<dbReference type="SUPFAM" id="SSF52058">
    <property type="entry name" value="L domain-like"/>
    <property type="match status" value="1"/>
</dbReference>
<dbReference type="Pfam" id="PF23598">
    <property type="entry name" value="LRR_14"/>
    <property type="match status" value="1"/>
</dbReference>